<proteinExistence type="predicted"/>
<dbReference type="SUPFAM" id="SSF53756">
    <property type="entry name" value="UDP-Glycosyltransferase/glycogen phosphorylase"/>
    <property type="match status" value="1"/>
</dbReference>
<keyword evidence="2" id="KW-1185">Reference proteome</keyword>
<dbReference type="GO" id="GO:0016757">
    <property type="term" value="F:glycosyltransferase activity"/>
    <property type="evidence" value="ECO:0007669"/>
    <property type="project" value="UniProtKB-KW"/>
</dbReference>
<comment type="caution">
    <text evidence="1">The sequence shown here is derived from an EMBL/GenBank/DDBJ whole genome shotgun (WGS) entry which is preliminary data.</text>
</comment>
<evidence type="ECO:0000313" key="2">
    <source>
        <dbReference type="Proteomes" id="UP001169764"/>
    </source>
</evidence>
<name>A0ABT8Y7J4_9SPHN</name>
<dbReference type="SUPFAM" id="SSF53448">
    <property type="entry name" value="Nucleotide-diphospho-sugar transferases"/>
    <property type="match status" value="1"/>
</dbReference>
<organism evidence="1 2">
    <name type="scientific">Sphingomonas natans</name>
    <dbReference type="NCBI Taxonomy" id="3063330"/>
    <lineage>
        <taxon>Bacteria</taxon>
        <taxon>Pseudomonadati</taxon>
        <taxon>Pseudomonadota</taxon>
        <taxon>Alphaproteobacteria</taxon>
        <taxon>Sphingomonadales</taxon>
        <taxon>Sphingomonadaceae</taxon>
        <taxon>Sphingomonas</taxon>
    </lineage>
</organism>
<dbReference type="Proteomes" id="UP001169764">
    <property type="component" value="Unassembled WGS sequence"/>
</dbReference>
<gene>
    <name evidence="1" type="ORF">Q4F19_04675</name>
</gene>
<dbReference type="EMBL" id="JAUOTP010000002">
    <property type="protein sequence ID" value="MDO6413670.1"/>
    <property type="molecule type" value="Genomic_DNA"/>
</dbReference>
<dbReference type="Gene3D" id="3.90.550.10">
    <property type="entry name" value="Spore Coat Polysaccharide Biosynthesis Protein SpsA, Chain A"/>
    <property type="match status" value="1"/>
</dbReference>
<keyword evidence="1" id="KW-0328">Glycosyltransferase</keyword>
<protein>
    <submittedName>
        <fullName evidence="1">Glycosyltransferase</fullName>
        <ecNumber evidence="1">2.4.-.-</ecNumber>
    </submittedName>
</protein>
<dbReference type="Pfam" id="PF13692">
    <property type="entry name" value="Glyco_trans_1_4"/>
    <property type="match status" value="1"/>
</dbReference>
<dbReference type="InterPro" id="IPR029044">
    <property type="entry name" value="Nucleotide-diphossugar_trans"/>
</dbReference>
<dbReference type="PANTHER" id="PTHR46656:SF3">
    <property type="entry name" value="PUTATIVE-RELATED"/>
    <property type="match status" value="1"/>
</dbReference>
<dbReference type="PANTHER" id="PTHR46656">
    <property type="entry name" value="PUTATIVE-RELATED"/>
    <property type="match status" value="1"/>
</dbReference>
<dbReference type="EC" id="2.4.-.-" evidence="1"/>
<dbReference type="Gene3D" id="3.40.50.2000">
    <property type="entry name" value="Glycogen Phosphorylase B"/>
    <property type="match status" value="1"/>
</dbReference>
<evidence type="ECO:0000313" key="1">
    <source>
        <dbReference type="EMBL" id="MDO6413670.1"/>
    </source>
</evidence>
<dbReference type="RefSeq" id="WP_303540994.1">
    <property type="nucleotide sequence ID" value="NZ_JAUOTP010000002.1"/>
</dbReference>
<sequence length="797" mass="88199">MMAISDHEGVGSSKAAIFTISSNNYMPYTRTLIESSVAHHPDADHFLCLADEEVTLTGFYPDACTIVPVAKVGITELQGFAFRYDIMEFNTAVKPYMFLHLFAAGYDSVIYFDPDIKIYSPLTSVFDLLNRGDNAVFTPHVTRPAENLLPPDDISFMKAGVYNLGFAAFRKSDAVEDVLRWWARRLRYQCLNAQDEGVFVDQKFMDLVPGFLDRTIVLRQTALNVAYWNLSQRELAMDDGAWLVDGEPLVFFHFSGFDPRASEQLSKHTLMFASNNGGSLLGLLDNYKSDLVKNGLGRVPRGNYAFGKFESGASIPLVARKLFREEFPVWDGDPFATFAGYLSAPAAGVANAPQGIVCTNLMKRLWLESPYLRESFNLHDVSGVQGLLHWFLGHAHDAGIDPRLVQPSVDRIASARRRPRRALPSRDSKAIDVSVIGYLRADTGVGEVGRLTLQSFAEGPYNSEGLDVSLNVASTRNNNSCEHLLSESASGRVQIFNINADQLPYVQEGMRDRLRQDAYRICVPFWELSSFPEAWLSAFDRVDEIWAPTRFIQSALISRVNKPVQYMPIALRFDRAKTFERAHFGLPSGRFVFMFSFDFLSFSGRKNPLAVIDAFKLAFGGTSRARDVSLVIKCVNSSLVPGALARLRIAVPTDMDIRFIDGELGRAEMLGLIGCADCVVSLHRSEGLGLLIAEAMALGVPVISTDYSASTELVSDATGFPVDYRLVPLQAGEYPHGEGRVWADPDLCHAAWQMQTVFEGAGTHGPLVGRAKKRLEAEFGLASVQQRQAARLAELGA</sequence>
<keyword evidence="1" id="KW-0808">Transferase</keyword>
<reference evidence="1" key="1">
    <citation type="submission" date="2023-07" db="EMBL/GenBank/DDBJ databases">
        <authorList>
            <person name="Kim M."/>
        </authorList>
    </citation>
    <scope>NUCLEOTIDE SEQUENCE</scope>
    <source>
        <strain evidence="1">BIUV-7</strain>
    </source>
</reference>
<accession>A0ABT8Y7J4</accession>